<proteinExistence type="predicted"/>
<dbReference type="CDD" id="cd07610">
    <property type="entry name" value="FCH_F-BAR"/>
    <property type="match status" value="1"/>
</dbReference>
<feature type="domain" description="F-BAR" evidence="7">
    <location>
        <begin position="7"/>
        <end position="260"/>
    </location>
</feature>
<feature type="compositionally biased region" description="Polar residues" evidence="5">
    <location>
        <begin position="284"/>
        <end position="303"/>
    </location>
</feature>
<dbReference type="InterPro" id="IPR036028">
    <property type="entry name" value="SH3-like_dom_sf"/>
</dbReference>
<keyword evidence="9" id="KW-1185">Reference proteome</keyword>
<dbReference type="PANTHER" id="PTHR23065">
    <property type="entry name" value="PROLINE-SERINE-THREONINE PHOSPHATASE INTERACTING PROTEIN 1"/>
    <property type="match status" value="1"/>
</dbReference>
<dbReference type="PROSITE" id="PS51741">
    <property type="entry name" value="F_BAR"/>
    <property type="match status" value="1"/>
</dbReference>
<dbReference type="GO" id="GO:0030036">
    <property type="term" value="P:actin cytoskeleton organization"/>
    <property type="evidence" value="ECO:0007669"/>
    <property type="project" value="UniProtKB-ARBA"/>
</dbReference>
<feature type="compositionally biased region" description="Basic and acidic residues" evidence="5">
    <location>
        <begin position="131"/>
        <end position="157"/>
    </location>
</feature>
<evidence type="ECO:0000256" key="1">
    <source>
        <dbReference type="ARBA" id="ARBA00022443"/>
    </source>
</evidence>
<dbReference type="PRINTS" id="PR00452">
    <property type="entry name" value="SH3DOMAIN"/>
</dbReference>
<dbReference type="Gene3D" id="2.30.30.40">
    <property type="entry name" value="SH3 Domains"/>
    <property type="match status" value="2"/>
</dbReference>
<sequence length="500" mass="56315">MDVAKPRGFSEDLWDKFESVVKKVDNGKHFTQSLSKFLIKQQQIESNYAKSLIKLCKDKSFAPDNEIGTLRDSFQVYREQVELIAMLHEDFTSKLEKIVTGGIDLYIEESRKQRKGLISAGEKCTKDLKTAEVNESKSKQNYEKLKKKQEEAHEDLTKQPPGAKELSARKKLESATKSADKADNEYRDSVKVLQSNQQKFYHEEMPKILDDLQRFEAERIDKTKDWLYEIIKFKETVPPLVIAHDANIKKSVEDIDRDKDIQGFIMATMSGAQKPSEAQYEPYQPSNSHLSFTAHTSPPSGSNGVDKRKSEDISSPVHANPAIQATPTTPNYPSIVPQPPPPTVTAADGTTVYSTPTPINNEKLSNSNLNNSKDIETVRALYDYVASEDNEISFKANSVIKVLLRDESGWWQGSVFGGDGKVGMFPSNFVESTDSQKKKVDVAGEKCKVLYDYQSECEGELEIKEGELLVIEYEDEGWFFGSNDKGASGRFPSNYVQLLK</sequence>
<evidence type="ECO:0000256" key="4">
    <source>
        <dbReference type="PROSITE-ProRule" id="PRU01077"/>
    </source>
</evidence>
<dbReference type="PROSITE" id="PS50002">
    <property type="entry name" value="SH3"/>
    <property type="match status" value="2"/>
</dbReference>
<dbReference type="GO" id="GO:0043226">
    <property type="term" value="C:organelle"/>
    <property type="evidence" value="ECO:0007669"/>
    <property type="project" value="UniProtKB-ARBA"/>
</dbReference>
<dbReference type="OrthoDB" id="10255964at2759"/>
<dbReference type="GO" id="GO:0008092">
    <property type="term" value="F:cytoskeletal protein binding"/>
    <property type="evidence" value="ECO:0007669"/>
    <property type="project" value="UniProtKB-ARBA"/>
</dbReference>
<evidence type="ECO:0000256" key="3">
    <source>
        <dbReference type="PROSITE-ProRule" id="PRU00192"/>
    </source>
</evidence>
<dbReference type="SMART" id="SM00326">
    <property type="entry name" value="SH3"/>
    <property type="match status" value="2"/>
</dbReference>
<dbReference type="AlphaFoldDB" id="A0A8J4PKM4"/>
<dbReference type="SUPFAM" id="SSF50044">
    <property type="entry name" value="SH3-domain"/>
    <property type="match status" value="2"/>
</dbReference>
<dbReference type="FunFam" id="1.20.1270.60:FF:000060">
    <property type="entry name" value="Actin polymerization protein Bzz1"/>
    <property type="match status" value="1"/>
</dbReference>
<dbReference type="Gene3D" id="1.20.1270.60">
    <property type="entry name" value="Arfaptin homology (AH) domain/BAR domain"/>
    <property type="match status" value="1"/>
</dbReference>
<name>A0A8J4PKM4_9MYCE</name>
<dbReference type="PANTHER" id="PTHR23065:SF52">
    <property type="entry name" value="SH3 AND F-BAR DOMAIN-CONTAINING PROTEIN DDB_G0271676"/>
    <property type="match status" value="1"/>
</dbReference>
<dbReference type="EMBL" id="AJWJ01000913">
    <property type="protein sequence ID" value="KAF2068598.1"/>
    <property type="molecule type" value="Genomic_DNA"/>
</dbReference>
<feature type="region of interest" description="Disordered" evidence="5">
    <location>
        <begin position="131"/>
        <end position="187"/>
    </location>
</feature>
<reference evidence="8" key="1">
    <citation type="submission" date="2020-01" db="EMBL/GenBank/DDBJ databases">
        <title>Development of genomics and gene disruption for Polysphondylium violaceum indicates a role for the polyketide synthase stlB in stalk morphogenesis.</title>
        <authorList>
            <person name="Narita B."/>
            <person name="Kawabe Y."/>
            <person name="Kin K."/>
            <person name="Saito T."/>
            <person name="Gibbs R."/>
            <person name="Kuspa A."/>
            <person name="Muzny D."/>
            <person name="Queller D."/>
            <person name="Richards S."/>
            <person name="Strassman J."/>
            <person name="Sucgang R."/>
            <person name="Worley K."/>
            <person name="Schaap P."/>
        </authorList>
    </citation>
    <scope>NUCLEOTIDE SEQUENCE</scope>
    <source>
        <strain evidence="8">QSvi11</strain>
    </source>
</reference>
<dbReference type="GO" id="GO:0005737">
    <property type="term" value="C:cytoplasm"/>
    <property type="evidence" value="ECO:0007669"/>
    <property type="project" value="TreeGrafter"/>
</dbReference>
<evidence type="ECO:0000256" key="5">
    <source>
        <dbReference type="SAM" id="MobiDB-lite"/>
    </source>
</evidence>
<organism evidence="8 9">
    <name type="scientific">Polysphondylium violaceum</name>
    <dbReference type="NCBI Taxonomy" id="133409"/>
    <lineage>
        <taxon>Eukaryota</taxon>
        <taxon>Amoebozoa</taxon>
        <taxon>Evosea</taxon>
        <taxon>Eumycetozoa</taxon>
        <taxon>Dictyostelia</taxon>
        <taxon>Dictyosteliales</taxon>
        <taxon>Dictyosteliaceae</taxon>
        <taxon>Polysphondylium</taxon>
    </lineage>
</organism>
<keyword evidence="2 4" id="KW-0175">Coiled coil</keyword>
<dbReference type="GO" id="GO:0042330">
    <property type="term" value="P:taxis"/>
    <property type="evidence" value="ECO:0007669"/>
    <property type="project" value="UniProtKB-ARBA"/>
</dbReference>
<evidence type="ECO:0000256" key="2">
    <source>
        <dbReference type="ARBA" id="ARBA00023054"/>
    </source>
</evidence>
<dbReference type="GO" id="GO:0005886">
    <property type="term" value="C:plasma membrane"/>
    <property type="evidence" value="ECO:0007669"/>
    <property type="project" value="TreeGrafter"/>
</dbReference>
<feature type="region of interest" description="Disordered" evidence="5">
    <location>
        <begin position="273"/>
        <end position="315"/>
    </location>
</feature>
<comment type="caution">
    <text evidence="8">The sequence shown here is derived from an EMBL/GenBank/DDBJ whole genome shotgun (WGS) entry which is preliminary data.</text>
</comment>
<dbReference type="SUPFAM" id="SSF103657">
    <property type="entry name" value="BAR/IMD domain-like"/>
    <property type="match status" value="1"/>
</dbReference>
<dbReference type="Pfam" id="PF00611">
    <property type="entry name" value="FCH"/>
    <property type="match status" value="1"/>
</dbReference>
<dbReference type="SMART" id="SM00055">
    <property type="entry name" value="FCH"/>
    <property type="match status" value="1"/>
</dbReference>
<feature type="compositionally biased region" description="Basic and acidic residues" evidence="5">
    <location>
        <begin position="166"/>
        <end position="187"/>
    </location>
</feature>
<dbReference type="Pfam" id="PF14604">
    <property type="entry name" value="SH3_9"/>
    <property type="match status" value="1"/>
</dbReference>
<evidence type="ECO:0000259" key="7">
    <source>
        <dbReference type="PROSITE" id="PS51741"/>
    </source>
</evidence>
<evidence type="ECO:0000313" key="9">
    <source>
        <dbReference type="Proteomes" id="UP000695562"/>
    </source>
</evidence>
<dbReference type="InterPro" id="IPR027267">
    <property type="entry name" value="AH/BAR_dom_sf"/>
</dbReference>
<keyword evidence="1 3" id="KW-0728">SH3 domain</keyword>
<dbReference type="InterPro" id="IPR001060">
    <property type="entry name" value="FCH_dom"/>
</dbReference>
<dbReference type="Proteomes" id="UP000695562">
    <property type="component" value="Unassembled WGS sequence"/>
</dbReference>
<dbReference type="Pfam" id="PF00018">
    <property type="entry name" value="SH3_1"/>
    <property type="match status" value="1"/>
</dbReference>
<dbReference type="InterPro" id="IPR001452">
    <property type="entry name" value="SH3_domain"/>
</dbReference>
<protein>
    <recommendedName>
        <fullName evidence="10">SH3 domain-containing protein</fullName>
    </recommendedName>
</protein>
<evidence type="ECO:0000259" key="6">
    <source>
        <dbReference type="PROSITE" id="PS50002"/>
    </source>
</evidence>
<feature type="domain" description="SH3" evidence="6">
    <location>
        <begin position="373"/>
        <end position="435"/>
    </location>
</feature>
<dbReference type="CDD" id="cd00174">
    <property type="entry name" value="SH3"/>
    <property type="match status" value="2"/>
</dbReference>
<dbReference type="GO" id="GO:0016050">
    <property type="term" value="P:vesicle organization"/>
    <property type="evidence" value="ECO:0007669"/>
    <property type="project" value="UniProtKB-ARBA"/>
</dbReference>
<dbReference type="FunFam" id="2.30.30.40:FF:000072">
    <property type="entry name" value="Unconventional Myosin IB"/>
    <property type="match status" value="1"/>
</dbReference>
<dbReference type="InterPro" id="IPR031160">
    <property type="entry name" value="F_BAR_dom"/>
</dbReference>
<evidence type="ECO:0008006" key="10">
    <source>
        <dbReference type="Google" id="ProtNLM"/>
    </source>
</evidence>
<accession>A0A8J4PKM4</accession>
<evidence type="ECO:0000313" key="8">
    <source>
        <dbReference type="EMBL" id="KAF2068598.1"/>
    </source>
</evidence>
<gene>
    <name evidence="8" type="ORF">CYY_010076</name>
</gene>
<feature type="domain" description="SH3" evidence="6">
    <location>
        <begin position="442"/>
        <end position="500"/>
    </location>
</feature>